<evidence type="ECO:0000313" key="5">
    <source>
        <dbReference type="EMBL" id="KAK9136708.1"/>
    </source>
</evidence>
<dbReference type="Proteomes" id="UP001417504">
    <property type="component" value="Unassembled WGS sequence"/>
</dbReference>
<dbReference type="PANTHER" id="PTHR23318">
    <property type="entry name" value="ATP SYNTHASE GAMMA-RELATED"/>
    <property type="match status" value="1"/>
</dbReference>
<dbReference type="GO" id="GO:0030289">
    <property type="term" value="C:protein phosphatase 4 complex"/>
    <property type="evidence" value="ECO:0007669"/>
    <property type="project" value="TreeGrafter"/>
</dbReference>
<feature type="compositionally biased region" description="Polar residues" evidence="3">
    <location>
        <begin position="680"/>
        <end position="696"/>
    </location>
</feature>
<feature type="compositionally biased region" description="Polar residues" evidence="3">
    <location>
        <begin position="749"/>
        <end position="772"/>
    </location>
</feature>
<dbReference type="EMBL" id="JBBNAE010000003">
    <property type="protein sequence ID" value="KAK9136708.1"/>
    <property type="molecule type" value="Genomic_DNA"/>
</dbReference>
<evidence type="ECO:0000256" key="2">
    <source>
        <dbReference type="ARBA" id="ARBA00023242"/>
    </source>
</evidence>
<feature type="compositionally biased region" description="Acidic residues" evidence="3">
    <location>
        <begin position="612"/>
        <end position="622"/>
    </location>
</feature>
<dbReference type="GO" id="GO:0005654">
    <property type="term" value="C:nucleoplasm"/>
    <property type="evidence" value="ECO:0007669"/>
    <property type="project" value="TreeGrafter"/>
</dbReference>
<evidence type="ECO:0000259" key="4">
    <source>
        <dbReference type="Pfam" id="PF04802"/>
    </source>
</evidence>
<keyword evidence="2" id="KW-0539">Nucleus</keyword>
<feature type="compositionally biased region" description="Basic and acidic residues" evidence="3">
    <location>
        <begin position="657"/>
        <end position="666"/>
    </location>
</feature>
<dbReference type="InterPro" id="IPR016024">
    <property type="entry name" value="ARM-type_fold"/>
</dbReference>
<feature type="region of interest" description="Disordered" evidence="3">
    <location>
        <begin position="562"/>
        <end position="772"/>
    </location>
</feature>
<dbReference type="InterPro" id="IPR051137">
    <property type="entry name" value="PP4R3-like"/>
</dbReference>
<dbReference type="GO" id="GO:0072542">
    <property type="term" value="F:protein phosphatase activator activity"/>
    <property type="evidence" value="ECO:0007669"/>
    <property type="project" value="TreeGrafter"/>
</dbReference>
<keyword evidence="6" id="KW-1185">Reference proteome</keyword>
<evidence type="ECO:0000256" key="3">
    <source>
        <dbReference type="SAM" id="MobiDB-lite"/>
    </source>
</evidence>
<feature type="compositionally biased region" description="Polar residues" evidence="3">
    <location>
        <begin position="578"/>
        <end position="593"/>
    </location>
</feature>
<feature type="compositionally biased region" description="Acidic residues" evidence="3">
    <location>
        <begin position="562"/>
        <end position="576"/>
    </location>
</feature>
<evidence type="ECO:0000313" key="6">
    <source>
        <dbReference type="Proteomes" id="UP001417504"/>
    </source>
</evidence>
<feature type="compositionally biased region" description="Basic and acidic residues" evidence="3">
    <location>
        <begin position="633"/>
        <end position="643"/>
    </location>
</feature>
<feature type="compositionally biased region" description="Basic and acidic residues" evidence="3">
    <location>
        <begin position="705"/>
        <end position="715"/>
    </location>
</feature>
<comment type="caution">
    <text evidence="5">The sequence shown here is derived from an EMBL/GenBank/DDBJ whole genome shotgun (WGS) entry which is preliminary data.</text>
</comment>
<accession>A0AAP0JMF5</accession>
<dbReference type="PANTHER" id="PTHR23318:SF0">
    <property type="entry name" value="SERINE_THREONINE-PROTEIN PHOSPHATASE 4 REGULATORY SUBUNIT 3"/>
    <property type="match status" value="1"/>
</dbReference>
<dbReference type="AlphaFoldDB" id="A0AAP0JMF5"/>
<gene>
    <name evidence="5" type="ORF">Sjap_007302</name>
</gene>
<sequence length="772" mass="87024">MFKSNQDMTLLESSVADQLRIAELIVQDQDFFPKLMDLFRICEDMENIDSLHMIFKIVKGIILLNSSQIFEKIFADEFIMDIIGCLEYDPEISRIQHHRIFLKEHVVFKEAVPIKDPSVVSKIHETYRIGYIKDVVLPRVLDEATVASLNSIIHANNAVVVSSLKEDSVFFPELFARMRSPSISVETKKNLVLFLHEYCALVKSLQVVQQMRLYRDLVNEGIFDIITDVLLTEDKNLVLTGTDILILFLNQDPNLLRSYVTRQEENALLGLLVKGMITDFGEDMNCQFLEIIRSLLDSYTLSGSQQRETIIEIFYEKHLDQLIEVIVLSCPQKRIDRQPGKPAQDGTTESQGVVKPEILSNVCELLCFCVHHHPYRIKCNFLFNNAIEKVLFLTRRSEKYLAVAAVRFVRAIISRNVVLSGFEPLEDTVKLKFCLYEFSTCCSNMRWFSENADSYLYSAKSGQCFAMRFENDDQILHHIAKNNLLKPIVEAFVANGNRYNLLNSAVLELFGYIKKLAKLDHSKTVEGLKIKYEQFQDAGDIRSLITAADPRKRIDARALEKEEEDYFNEDSDDEETASARTSQGTNQQAQSALPNGGNGYPLIRSITGGLVDYDDDDDEEDLSPPSRSKLTNSKKDKGKAESKHRSKRVSIESEELDLAKRRRVEEDSADSIVSHDANCSDCNDSTSPVDKSTAPTLNGPPNADSKSDSHDEAQPDKTPVVPRSCSSCLPNAVDTRSPAVDECSLVPPNGNSALEKTANCTSSTGSEPYSVR</sequence>
<feature type="domain" description="Serine/threonine-protein phosphatase 4 regulatory subunit 3-like central" evidence="4">
    <location>
        <begin position="13"/>
        <end position="416"/>
    </location>
</feature>
<reference evidence="5 6" key="1">
    <citation type="submission" date="2024-01" db="EMBL/GenBank/DDBJ databases">
        <title>Genome assemblies of Stephania.</title>
        <authorList>
            <person name="Yang L."/>
        </authorList>
    </citation>
    <scope>NUCLEOTIDE SEQUENCE [LARGE SCALE GENOMIC DNA]</scope>
    <source>
        <strain evidence="5">QJT</strain>
        <tissue evidence="5">Leaf</tissue>
    </source>
</reference>
<organism evidence="5 6">
    <name type="scientific">Stephania japonica</name>
    <dbReference type="NCBI Taxonomy" id="461633"/>
    <lineage>
        <taxon>Eukaryota</taxon>
        <taxon>Viridiplantae</taxon>
        <taxon>Streptophyta</taxon>
        <taxon>Embryophyta</taxon>
        <taxon>Tracheophyta</taxon>
        <taxon>Spermatophyta</taxon>
        <taxon>Magnoliopsida</taxon>
        <taxon>Ranunculales</taxon>
        <taxon>Menispermaceae</taxon>
        <taxon>Menispermoideae</taxon>
        <taxon>Cissampelideae</taxon>
        <taxon>Stephania</taxon>
    </lineage>
</organism>
<evidence type="ECO:0000256" key="1">
    <source>
        <dbReference type="ARBA" id="ARBA00004123"/>
    </source>
</evidence>
<comment type="subcellular location">
    <subcellularLocation>
        <location evidence="1">Nucleus</location>
    </subcellularLocation>
</comment>
<name>A0AAP0JMF5_9MAGN</name>
<dbReference type="Pfam" id="PF04802">
    <property type="entry name" value="PP4R3"/>
    <property type="match status" value="2"/>
</dbReference>
<proteinExistence type="predicted"/>
<dbReference type="SUPFAM" id="SSF48371">
    <property type="entry name" value="ARM repeat"/>
    <property type="match status" value="1"/>
</dbReference>
<dbReference type="InterPro" id="IPR006887">
    <property type="entry name" value="P4R3-like_central_dom"/>
</dbReference>
<protein>
    <recommendedName>
        <fullName evidence="4">Serine/threonine-protein phosphatase 4 regulatory subunit 3-like central domain-containing protein</fullName>
    </recommendedName>
</protein>
<feature type="domain" description="Serine/threonine-protein phosphatase 4 regulatory subunit 3-like central" evidence="4">
    <location>
        <begin position="471"/>
        <end position="536"/>
    </location>
</feature>